<dbReference type="GO" id="GO:0004725">
    <property type="term" value="F:protein tyrosine phosphatase activity"/>
    <property type="evidence" value="ECO:0007669"/>
    <property type="project" value="InterPro"/>
</dbReference>
<dbReference type="AlphaFoldDB" id="A0A915IZ79"/>
<dbReference type="SMART" id="SM00404">
    <property type="entry name" value="PTPc_motif"/>
    <property type="match status" value="1"/>
</dbReference>
<accession>A0A915IZ79</accession>
<evidence type="ECO:0000259" key="1">
    <source>
        <dbReference type="PROSITE" id="PS50055"/>
    </source>
</evidence>
<name>A0A915IZ79_ROMCU</name>
<dbReference type="InterPro" id="IPR016130">
    <property type="entry name" value="Tyr_Pase_AS"/>
</dbReference>
<dbReference type="Pfam" id="PF00102">
    <property type="entry name" value="Y_phosphatase"/>
    <property type="match status" value="1"/>
</dbReference>
<dbReference type="SUPFAM" id="SSF52799">
    <property type="entry name" value="(Phosphotyrosine protein) phosphatases II"/>
    <property type="match status" value="1"/>
</dbReference>
<keyword evidence="3" id="KW-1185">Reference proteome</keyword>
<dbReference type="InterPro" id="IPR000242">
    <property type="entry name" value="PTP_cat"/>
</dbReference>
<dbReference type="InterPro" id="IPR050348">
    <property type="entry name" value="Protein-Tyr_Phosphatase"/>
</dbReference>
<dbReference type="InterPro" id="IPR003595">
    <property type="entry name" value="Tyr_Pase_cat"/>
</dbReference>
<dbReference type="PROSITE" id="PS00383">
    <property type="entry name" value="TYR_PHOSPHATASE_1"/>
    <property type="match status" value="1"/>
</dbReference>
<dbReference type="WBParaSite" id="nRc.2.0.1.t19511-RA">
    <property type="protein sequence ID" value="nRc.2.0.1.t19511-RA"/>
    <property type="gene ID" value="nRc.2.0.1.g19511"/>
</dbReference>
<reference evidence="4" key="1">
    <citation type="submission" date="2022-11" db="UniProtKB">
        <authorList>
            <consortium name="WormBaseParasite"/>
        </authorList>
    </citation>
    <scope>IDENTIFICATION</scope>
</reference>
<organism evidence="3 4">
    <name type="scientific">Romanomermis culicivorax</name>
    <name type="common">Nematode worm</name>
    <dbReference type="NCBI Taxonomy" id="13658"/>
    <lineage>
        <taxon>Eukaryota</taxon>
        <taxon>Metazoa</taxon>
        <taxon>Ecdysozoa</taxon>
        <taxon>Nematoda</taxon>
        <taxon>Enoplea</taxon>
        <taxon>Dorylaimia</taxon>
        <taxon>Mermithida</taxon>
        <taxon>Mermithoidea</taxon>
        <taxon>Mermithidae</taxon>
        <taxon>Romanomermis</taxon>
    </lineage>
</organism>
<dbReference type="Proteomes" id="UP000887565">
    <property type="component" value="Unplaced"/>
</dbReference>
<proteinExistence type="predicted"/>
<dbReference type="PROSITE" id="PS50055">
    <property type="entry name" value="TYR_PHOSPHATASE_PTP"/>
    <property type="match status" value="1"/>
</dbReference>
<feature type="domain" description="Tyrosine-protein phosphatase" evidence="1">
    <location>
        <begin position="1"/>
        <end position="81"/>
    </location>
</feature>
<evidence type="ECO:0000313" key="3">
    <source>
        <dbReference type="Proteomes" id="UP000887565"/>
    </source>
</evidence>
<dbReference type="InterPro" id="IPR000387">
    <property type="entry name" value="Tyr_Pase_dom"/>
</dbReference>
<dbReference type="InterPro" id="IPR029021">
    <property type="entry name" value="Prot-tyrosine_phosphatase-like"/>
</dbReference>
<feature type="domain" description="Tyrosine specific protein phosphatases" evidence="2">
    <location>
        <begin position="1"/>
        <end position="72"/>
    </location>
</feature>
<dbReference type="OMA" id="HNEVRKP"/>
<dbReference type="PRINTS" id="PR00700">
    <property type="entry name" value="PRTYPHPHTASE"/>
</dbReference>
<evidence type="ECO:0000259" key="2">
    <source>
        <dbReference type="PROSITE" id="PS50056"/>
    </source>
</evidence>
<evidence type="ECO:0000313" key="4">
    <source>
        <dbReference type="WBParaSite" id="nRc.2.0.1.t19511-RA"/>
    </source>
</evidence>
<dbReference type="PANTHER" id="PTHR19134">
    <property type="entry name" value="RECEPTOR-TYPE TYROSINE-PROTEIN PHOSPHATASE"/>
    <property type="match status" value="1"/>
</dbReference>
<dbReference type="PROSITE" id="PS50056">
    <property type="entry name" value="TYR_PHOSPHATASE_2"/>
    <property type="match status" value="1"/>
</dbReference>
<dbReference type="Gene3D" id="3.90.190.10">
    <property type="entry name" value="Protein tyrosine phosphatase superfamily"/>
    <property type="match status" value="1"/>
</dbReference>
<dbReference type="PANTHER" id="PTHR19134:SF449">
    <property type="entry name" value="TYROSINE-PROTEIN PHOSPHATASE 1"/>
    <property type="match status" value="1"/>
</dbReference>
<protein>
    <submittedName>
        <fullName evidence="4">Uncharacterized protein</fullName>
    </submittedName>
</protein>
<sequence>MNKRFPSYGVKHPRGPPMIFHCSAGIGRSGVCIMLDIITEMLNHNEFVDPLQVVVDMRRQRYHSIHTKDQLLFAYDYIIQLCKHNRYGLLTVNG</sequence>